<proteinExistence type="predicted"/>
<dbReference type="AlphaFoldDB" id="A0A841IL80"/>
<protein>
    <recommendedName>
        <fullName evidence="1">PRC-barrel domain-containing protein</fullName>
    </recommendedName>
</protein>
<keyword evidence="3" id="KW-1185">Reference proteome</keyword>
<reference evidence="2 3" key="1">
    <citation type="submission" date="2020-08" db="EMBL/GenBank/DDBJ databases">
        <title>Genomic Encyclopedia of Type Strains, Phase III (KMG-III): the genomes of soil and plant-associated and newly described type strains.</title>
        <authorList>
            <person name="Whitman W."/>
        </authorList>
    </citation>
    <scope>NUCLEOTIDE SEQUENCE [LARGE SCALE GENOMIC DNA]</scope>
    <source>
        <strain evidence="2 3">CECT 8712</strain>
    </source>
</reference>
<evidence type="ECO:0000259" key="1">
    <source>
        <dbReference type="Pfam" id="PF05239"/>
    </source>
</evidence>
<dbReference type="EMBL" id="JACHJO010000002">
    <property type="protein sequence ID" value="MBB6118910.1"/>
    <property type="molecule type" value="Genomic_DNA"/>
</dbReference>
<organism evidence="2 3">
    <name type="scientific">Nocardiopsis algeriensis</name>
    <dbReference type="NCBI Taxonomy" id="1478215"/>
    <lineage>
        <taxon>Bacteria</taxon>
        <taxon>Bacillati</taxon>
        <taxon>Actinomycetota</taxon>
        <taxon>Actinomycetes</taxon>
        <taxon>Streptosporangiales</taxon>
        <taxon>Nocardiopsidaceae</taxon>
        <taxon>Nocardiopsis</taxon>
    </lineage>
</organism>
<gene>
    <name evidence="2" type="ORF">FHS13_000842</name>
</gene>
<dbReference type="Gene3D" id="2.30.30.240">
    <property type="entry name" value="PRC-barrel domain"/>
    <property type="match status" value="1"/>
</dbReference>
<comment type="caution">
    <text evidence="2">The sequence shown here is derived from an EMBL/GenBank/DDBJ whole genome shotgun (WGS) entry which is preliminary data.</text>
</comment>
<sequence>MRTFTTSDLIGRRAVDSDGDPVGTVQDVVVGRVNGRYELLGLVMGRSALAGRLGYSGREGSLEPPFPWRPLLRWMRGHERYVEWADVLGLDGPEIVLRVGSATLPGSRRGHSGDEPGRG</sequence>
<accession>A0A841IL80</accession>
<dbReference type="RefSeq" id="WP_184287697.1">
    <property type="nucleotide sequence ID" value="NZ_JACHJO010000002.1"/>
</dbReference>
<feature type="domain" description="PRC-barrel" evidence="1">
    <location>
        <begin position="1"/>
        <end position="36"/>
    </location>
</feature>
<evidence type="ECO:0000313" key="3">
    <source>
        <dbReference type="Proteomes" id="UP000536604"/>
    </source>
</evidence>
<dbReference type="InterPro" id="IPR011033">
    <property type="entry name" value="PRC_barrel-like_sf"/>
</dbReference>
<dbReference type="SUPFAM" id="SSF50346">
    <property type="entry name" value="PRC-barrel domain"/>
    <property type="match status" value="1"/>
</dbReference>
<dbReference type="InterPro" id="IPR027275">
    <property type="entry name" value="PRC-brl_dom"/>
</dbReference>
<dbReference type="Proteomes" id="UP000536604">
    <property type="component" value="Unassembled WGS sequence"/>
</dbReference>
<dbReference type="Pfam" id="PF05239">
    <property type="entry name" value="PRC"/>
    <property type="match status" value="1"/>
</dbReference>
<name>A0A841IL80_9ACTN</name>
<evidence type="ECO:0000313" key="2">
    <source>
        <dbReference type="EMBL" id="MBB6118910.1"/>
    </source>
</evidence>